<accession>A0ABM3Y6S3</accession>
<reference evidence="5" key="1">
    <citation type="submission" date="2025-08" db="UniProtKB">
        <authorList>
            <consortium name="RefSeq"/>
        </authorList>
    </citation>
    <scope>IDENTIFICATION</scope>
</reference>
<proteinExistence type="predicted"/>
<feature type="non-terminal residue" evidence="5">
    <location>
        <position position="1"/>
    </location>
</feature>
<sequence length="256" mass="27948">HLGLLCILLPPFPAASGLSRARVAWVQRNLYGMLQEFMLENERLRREKSQLQSSQDVAQGEQRLLAQKVQELERRLLSSCSHQAGPGPALPCPCVMVPPPLCHALPPLCSCPCCHLCPLCRAPLGHWACLWRERHLPQVCDPQAPGSAPLSAWPRPWTPPCSPGLAKSRRESSPRGQSHSDWTQTRVLAEMLNEEEVVPSAPPLPSGAPSKSPVPGGGTAVPNLTRRLEALRDQIGSSLKRGRSQPAPSQDLQSPR</sequence>
<dbReference type="GeneID" id="132540960"/>
<feature type="chain" id="PRO_5046096872" evidence="3">
    <location>
        <begin position="18"/>
        <end position="256"/>
    </location>
</feature>
<evidence type="ECO:0000313" key="5">
    <source>
        <dbReference type="RefSeq" id="XP_060056776.1"/>
    </source>
</evidence>
<dbReference type="Proteomes" id="UP001652624">
    <property type="component" value="Chromosome 10"/>
</dbReference>
<feature type="region of interest" description="Disordered" evidence="2">
    <location>
        <begin position="161"/>
        <end position="182"/>
    </location>
</feature>
<feature type="coiled-coil region" evidence="1">
    <location>
        <begin position="34"/>
        <end position="61"/>
    </location>
</feature>
<feature type="region of interest" description="Disordered" evidence="2">
    <location>
        <begin position="195"/>
        <end position="256"/>
    </location>
</feature>
<name>A0ABM3Y6S3_ERIEU</name>
<protein>
    <submittedName>
        <fullName evidence="5">Kinesin-like protein KIF12</fullName>
    </submittedName>
</protein>
<evidence type="ECO:0000313" key="4">
    <source>
        <dbReference type="Proteomes" id="UP001652624"/>
    </source>
</evidence>
<feature type="signal peptide" evidence="3">
    <location>
        <begin position="1"/>
        <end position="17"/>
    </location>
</feature>
<evidence type="ECO:0000256" key="2">
    <source>
        <dbReference type="SAM" id="MobiDB-lite"/>
    </source>
</evidence>
<dbReference type="RefSeq" id="XP_060056776.1">
    <property type="nucleotide sequence ID" value="XM_060200793.1"/>
</dbReference>
<keyword evidence="1" id="KW-0175">Coiled coil</keyword>
<gene>
    <name evidence="5" type="primary">LOC132540960</name>
</gene>
<keyword evidence="3" id="KW-0732">Signal</keyword>
<evidence type="ECO:0000256" key="1">
    <source>
        <dbReference type="SAM" id="Coils"/>
    </source>
</evidence>
<keyword evidence="4" id="KW-1185">Reference proteome</keyword>
<organism evidence="4 5">
    <name type="scientific">Erinaceus europaeus</name>
    <name type="common">Western European hedgehog</name>
    <dbReference type="NCBI Taxonomy" id="9365"/>
    <lineage>
        <taxon>Eukaryota</taxon>
        <taxon>Metazoa</taxon>
        <taxon>Chordata</taxon>
        <taxon>Craniata</taxon>
        <taxon>Vertebrata</taxon>
        <taxon>Euteleostomi</taxon>
        <taxon>Mammalia</taxon>
        <taxon>Eutheria</taxon>
        <taxon>Laurasiatheria</taxon>
        <taxon>Eulipotyphla</taxon>
        <taxon>Erinaceidae</taxon>
        <taxon>Erinaceinae</taxon>
        <taxon>Erinaceus</taxon>
    </lineage>
</organism>
<feature type="compositionally biased region" description="Polar residues" evidence="2">
    <location>
        <begin position="246"/>
        <end position="256"/>
    </location>
</feature>
<evidence type="ECO:0000256" key="3">
    <source>
        <dbReference type="SAM" id="SignalP"/>
    </source>
</evidence>